<dbReference type="GO" id="GO:1901135">
    <property type="term" value="P:carbohydrate derivative metabolic process"/>
    <property type="evidence" value="ECO:0007669"/>
    <property type="project" value="UniProtKB-ARBA"/>
</dbReference>
<name>A0A4R2KRZ4_9GAMM</name>
<dbReference type="Proteomes" id="UP000294980">
    <property type="component" value="Unassembled WGS sequence"/>
</dbReference>
<dbReference type="GO" id="GO:0016757">
    <property type="term" value="F:glycosyltransferase activity"/>
    <property type="evidence" value="ECO:0007669"/>
    <property type="project" value="InterPro"/>
</dbReference>
<dbReference type="CDD" id="cd03801">
    <property type="entry name" value="GT4_PimA-like"/>
    <property type="match status" value="1"/>
</dbReference>
<dbReference type="EMBL" id="SLWX01000015">
    <property type="protein sequence ID" value="TCO73759.1"/>
    <property type="molecule type" value="Genomic_DNA"/>
</dbReference>
<evidence type="ECO:0000259" key="1">
    <source>
        <dbReference type="Pfam" id="PF00534"/>
    </source>
</evidence>
<dbReference type="Gene3D" id="3.40.50.2000">
    <property type="entry name" value="Glycogen Phosphorylase B"/>
    <property type="match status" value="2"/>
</dbReference>
<dbReference type="RefSeq" id="WP_117319320.1">
    <property type="nucleotide sequence ID" value="NZ_QQSW01000024.1"/>
</dbReference>
<dbReference type="Pfam" id="PF00534">
    <property type="entry name" value="Glycos_transf_1"/>
    <property type="match status" value="1"/>
</dbReference>
<dbReference type="InterPro" id="IPR001296">
    <property type="entry name" value="Glyco_trans_1"/>
</dbReference>
<gene>
    <name evidence="2" type="ORF">EV688_11576</name>
</gene>
<organism evidence="2 3">
    <name type="scientific">Chromatocurvus halotolerans</name>
    <dbReference type="NCBI Taxonomy" id="1132028"/>
    <lineage>
        <taxon>Bacteria</taxon>
        <taxon>Pseudomonadati</taxon>
        <taxon>Pseudomonadota</taxon>
        <taxon>Gammaproteobacteria</taxon>
        <taxon>Cellvibrionales</taxon>
        <taxon>Halieaceae</taxon>
        <taxon>Chromatocurvus</taxon>
    </lineage>
</organism>
<protein>
    <submittedName>
        <fullName evidence="2">Glycosyltransferase involved in cell wall biosynthesis</fullName>
    </submittedName>
</protein>
<dbReference type="PANTHER" id="PTHR12526">
    <property type="entry name" value="GLYCOSYLTRANSFERASE"/>
    <property type="match status" value="1"/>
</dbReference>
<dbReference type="PANTHER" id="PTHR12526:SF635">
    <property type="entry name" value="GLYCOSYL TRANSFERASE GROUP 1"/>
    <property type="match status" value="1"/>
</dbReference>
<dbReference type="OrthoDB" id="9802524at2"/>
<proteinExistence type="predicted"/>
<dbReference type="SUPFAM" id="SSF53756">
    <property type="entry name" value="UDP-Glycosyltransferase/glycogen phosphorylase"/>
    <property type="match status" value="1"/>
</dbReference>
<accession>A0A4R2KRZ4</accession>
<evidence type="ECO:0000313" key="3">
    <source>
        <dbReference type="Proteomes" id="UP000294980"/>
    </source>
</evidence>
<evidence type="ECO:0000313" key="2">
    <source>
        <dbReference type="EMBL" id="TCO73759.1"/>
    </source>
</evidence>
<reference evidence="2 3" key="1">
    <citation type="submission" date="2019-03" db="EMBL/GenBank/DDBJ databases">
        <title>Genomic Encyclopedia of Type Strains, Phase IV (KMG-IV): sequencing the most valuable type-strain genomes for metagenomic binning, comparative biology and taxonomic classification.</title>
        <authorList>
            <person name="Goeker M."/>
        </authorList>
    </citation>
    <scope>NUCLEOTIDE SEQUENCE [LARGE SCALE GENOMIC DNA]</scope>
    <source>
        <strain evidence="2 3">DSM 23344</strain>
    </source>
</reference>
<dbReference type="AlphaFoldDB" id="A0A4R2KRZ4"/>
<keyword evidence="2" id="KW-0808">Transferase</keyword>
<sequence length="342" mass="37536">MNIIVTACQVPFIGGGASYHVSGLVAALREAGHRVELLRLPFQFAPASAVRGVMTFAEQLDLSHPNGQPVDRVISLQFPGYGIQHPHHVVWLMHQYRAAYELFDQAGADSETIALRDAVLSFDDRALSRVQHRFANSPRVAERLRHYNGLDAEPLSHPPPFANLYRCAPAQPYIFCPSRLESLKRQDLLIEAAALMRSPVGIVIAGSGGQAARYRELAAARGVEGRVRFVGELSEREKIAFYAHALAVFFAPYDEDYGYVTLEAMLSGKPVITCTDSGGPLAYVEEGVTGRVLAPEPPVVAEAIDAMHRETARAANYGRAGREAYQALNLSWERTVDRLLSV</sequence>
<comment type="caution">
    <text evidence="2">The sequence shown here is derived from an EMBL/GenBank/DDBJ whole genome shotgun (WGS) entry which is preliminary data.</text>
</comment>
<keyword evidence="3" id="KW-1185">Reference proteome</keyword>
<feature type="domain" description="Glycosyl transferase family 1" evidence="1">
    <location>
        <begin position="171"/>
        <end position="323"/>
    </location>
</feature>